<dbReference type="GO" id="GO:0036221">
    <property type="term" value="F:UTP diphosphatase activity"/>
    <property type="evidence" value="ECO:0007669"/>
    <property type="project" value="RHEA"/>
</dbReference>
<comment type="function">
    <text evidence="4">Nucleoside triphosphate pyrophosphatase that hydrolyzes dTTP and UTP. May have a dual role in cell division arrest and in preventing the incorporation of modified nucleotides into cellular nucleic acids.</text>
</comment>
<feature type="active site" description="Proton acceptor" evidence="4">
    <location>
        <position position="69"/>
    </location>
</feature>
<dbReference type="PANTHER" id="PTHR43213:SF5">
    <property type="entry name" value="BIFUNCTIONAL DTTP_UTP PYROPHOSPHATASE_METHYLTRANSFERASE PROTEIN-RELATED"/>
    <property type="match status" value="1"/>
</dbReference>
<feature type="site" description="Important for substrate specificity" evidence="4">
    <location>
        <position position="12"/>
    </location>
</feature>
<dbReference type="PANTHER" id="PTHR43213">
    <property type="entry name" value="BIFUNCTIONAL DTTP/UTP PYROPHOSPHATASE/METHYLTRANSFERASE PROTEIN-RELATED"/>
    <property type="match status" value="1"/>
</dbReference>
<keyword evidence="6" id="KW-1185">Reference proteome</keyword>
<dbReference type="InterPro" id="IPR003697">
    <property type="entry name" value="Maf-like"/>
</dbReference>
<dbReference type="PIRSF" id="PIRSF006305">
    <property type="entry name" value="Maf"/>
    <property type="match status" value="1"/>
</dbReference>
<dbReference type="EMBL" id="FXTH01000022">
    <property type="protein sequence ID" value="SMO90546.1"/>
    <property type="molecule type" value="Genomic_DNA"/>
</dbReference>
<accession>A0A521F3C9</accession>
<dbReference type="NCBIfam" id="TIGR00172">
    <property type="entry name" value="maf"/>
    <property type="match status" value="1"/>
</dbReference>
<keyword evidence="2 4" id="KW-0378">Hydrolase</keyword>
<reference evidence="5 6" key="1">
    <citation type="submission" date="2017-05" db="EMBL/GenBank/DDBJ databases">
        <authorList>
            <person name="Varghese N."/>
            <person name="Submissions S."/>
        </authorList>
    </citation>
    <scope>NUCLEOTIDE SEQUENCE [LARGE SCALE GENOMIC DNA]</scope>
    <source>
        <strain evidence="5 6">DSM 21194</strain>
    </source>
</reference>
<evidence type="ECO:0000256" key="3">
    <source>
        <dbReference type="ARBA" id="ARBA00023080"/>
    </source>
</evidence>
<evidence type="ECO:0000256" key="4">
    <source>
        <dbReference type="HAMAP-Rule" id="MF_00528"/>
    </source>
</evidence>
<comment type="similarity">
    <text evidence="4">Belongs to the Maf family. YhdE subfamily.</text>
</comment>
<sequence>MKTIVLASGSPRRKKLLDQLQIPFKVKISTVEEQYDDALAPADIVQMLASRKAEDVAQTFEDALIIGADTIVVFRETILEKPCSSEAARQMLMQLSEDTHSVVTGVSLYKKAPGKKSRIHTFFEETKVTFGNLNADDVQRYVASGSPMDKAGAYGIQDNYGSIFVKRIEGDYNTVVGFPLYAFYQVMQDFAPEYLTAQK</sequence>
<dbReference type="SUPFAM" id="SSF52972">
    <property type="entry name" value="ITPase-like"/>
    <property type="match status" value="1"/>
</dbReference>
<dbReference type="EC" id="3.6.1.9" evidence="4"/>
<dbReference type="AlphaFoldDB" id="A0A521F3C9"/>
<name>A0A521F3C9_9BACT</name>
<dbReference type="Pfam" id="PF02545">
    <property type="entry name" value="Maf"/>
    <property type="match status" value="1"/>
</dbReference>
<dbReference type="CDD" id="cd00555">
    <property type="entry name" value="Maf"/>
    <property type="match status" value="1"/>
</dbReference>
<proteinExistence type="inferred from homology"/>
<evidence type="ECO:0000256" key="2">
    <source>
        <dbReference type="ARBA" id="ARBA00022801"/>
    </source>
</evidence>
<dbReference type="GO" id="GO:0005737">
    <property type="term" value="C:cytoplasm"/>
    <property type="evidence" value="ECO:0007669"/>
    <property type="project" value="UniProtKB-SubCell"/>
</dbReference>
<comment type="subcellular location">
    <subcellularLocation>
        <location evidence="4">Cytoplasm</location>
    </subcellularLocation>
</comment>
<dbReference type="GO" id="GO:0009117">
    <property type="term" value="P:nucleotide metabolic process"/>
    <property type="evidence" value="ECO:0007669"/>
    <property type="project" value="UniProtKB-KW"/>
</dbReference>
<feature type="site" description="Important for substrate specificity" evidence="4">
    <location>
        <position position="70"/>
    </location>
</feature>
<organism evidence="5 6">
    <name type="scientific">Fodinibius sediminis</name>
    <dbReference type="NCBI Taxonomy" id="1214077"/>
    <lineage>
        <taxon>Bacteria</taxon>
        <taxon>Pseudomonadati</taxon>
        <taxon>Balneolota</taxon>
        <taxon>Balneolia</taxon>
        <taxon>Balneolales</taxon>
        <taxon>Balneolaceae</taxon>
        <taxon>Fodinibius</taxon>
    </lineage>
</organism>
<comment type="cofactor">
    <cofactor evidence="1 4">
        <name>a divalent metal cation</name>
        <dbReference type="ChEBI" id="CHEBI:60240"/>
    </cofactor>
</comment>
<dbReference type="RefSeq" id="WP_142715894.1">
    <property type="nucleotide sequence ID" value="NZ_FXTH01000022.1"/>
</dbReference>
<feature type="site" description="Important for substrate specificity" evidence="4">
    <location>
        <position position="157"/>
    </location>
</feature>
<evidence type="ECO:0000256" key="1">
    <source>
        <dbReference type="ARBA" id="ARBA00001968"/>
    </source>
</evidence>
<protein>
    <recommendedName>
        <fullName evidence="4">dTTP/UTP pyrophosphatase</fullName>
        <shortName evidence="4">dTTPase/UTPase</shortName>
        <ecNumber evidence="4">3.6.1.9</ecNumber>
    </recommendedName>
    <alternativeName>
        <fullName evidence="4">Nucleoside triphosphate pyrophosphatase</fullName>
    </alternativeName>
    <alternativeName>
        <fullName evidence="4">Nucleotide pyrophosphatase</fullName>
        <shortName evidence="4">Nucleotide PPase</shortName>
    </alternativeName>
</protein>
<comment type="catalytic activity">
    <reaction evidence="4">
        <text>UTP + H2O = UMP + diphosphate + H(+)</text>
        <dbReference type="Rhea" id="RHEA:29395"/>
        <dbReference type="ChEBI" id="CHEBI:15377"/>
        <dbReference type="ChEBI" id="CHEBI:15378"/>
        <dbReference type="ChEBI" id="CHEBI:33019"/>
        <dbReference type="ChEBI" id="CHEBI:46398"/>
        <dbReference type="ChEBI" id="CHEBI:57865"/>
        <dbReference type="EC" id="3.6.1.9"/>
    </reaction>
</comment>
<keyword evidence="3 4" id="KW-0546">Nucleotide metabolism</keyword>
<gene>
    <name evidence="5" type="ORF">SAMN06265218_12246</name>
</gene>
<evidence type="ECO:0000313" key="5">
    <source>
        <dbReference type="EMBL" id="SMO90546.1"/>
    </source>
</evidence>
<comment type="caution">
    <text evidence="4">Lacks conserved residue(s) required for the propagation of feature annotation.</text>
</comment>
<dbReference type="Gene3D" id="3.90.950.10">
    <property type="match status" value="1"/>
</dbReference>
<dbReference type="OrthoDB" id="9807767at2"/>
<dbReference type="HAMAP" id="MF_00528">
    <property type="entry name" value="Maf"/>
    <property type="match status" value="1"/>
</dbReference>
<dbReference type="Proteomes" id="UP000317593">
    <property type="component" value="Unassembled WGS sequence"/>
</dbReference>
<dbReference type="InterPro" id="IPR029001">
    <property type="entry name" value="ITPase-like_fam"/>
</dbReference>
<dbReference type="GO" id="GO:0036218">
    <property type="term" value="F:dTTP diphosphatase activity"/>
    <property type="evidence" value="ECO:0007669"/>
    <property type="project" value="RHEA"/>
</dbReference>
<evidence type="ECO:0000313" key="6">
    <source>
        <dbReference type="Proteomes" id="UP000317593"/>
    </source>
</evidence>
<comment type="catalytic activity">
    <reaction evidence="4">
        <text>dTTP + H2O = dTMP + diphosphate + H(+)</text>
        <dbReference type="Rhea" id="RHEA:28534"/>
        <dbReference type="ChEBI" id="CHEBI:15377"/>
        <dbReference type="ChEBI" id="CHEBI:15378"/>
        <dbReference type="ChEBI" id="CHEBI:33019"/>
        <dbReference type="ChEBI" id="CHEBI:37568"/>
        <dbReference type="ChEBI" id="CHEBI:63528"/>
        <dbReference type="EC" id="3.6.1.9"/>
    </reaction>
</comment>
<keyword evidence="4" id="KW-0963">Cytoplasm</keyword>